<dbReference type="AlphaFoldDB" id="A9NN32"/>
<dbReference type="OMA" id="GCIAVIH"/>
<feature type="chain" id="PRO_5002739500" description="Expp1 protein" evidence="1">
    <location>
        <begin position="25"/>
        <end position="241"/>
    </location>
</feature>
<protein>
    <recommendedName>
        <fullName evidence="3">Expp1 protein</fullName>
    </recommendedName>
</protein>
<proteinExistence type="evidence at transcript level"/>
<dbReference type="GO" id="GO:0017183">
    <property type="term" value="P:protein histidyl modification to diphthamide"/>
    <property type="evidence" value="ECO:0007669"/>
    <property type="project" value="InterPro"/>
</dbReference>
<dbReference type="PANTHER" id="PTHR21454:SF41">
    <property type="entry name" value="EXPP1 PROTEIN"/>
    <property type="match status" value="1"/>
</dbReference>
<sequence>MGCIAVIHVALLLLLAGVGKLAKADDTNSVFNPCSDTLVQKSDGFTFGVTFAARDSFYSNTVEYSPCDSRLGLSASHLAVFRPKVDEITLLTINTTAGSFSPEQDGGYMVAFAGHNHAARSTPTFVANQTLIITSFTLVLDFNKGRLQNLFWKTDGCNSCQGKSSFVCYRGQSCAIKLSDCKNKGGSVDCSLGIQLAFSGTDKHDSVFNSWYEISNLRQYSLFGLYSNLKNSLTSQYGKYF</sequence>
<dbReference type="GO" id="GO:0005829">
    <property type="term" value="C:cytosol"/>
    <property type="evidence" value="ECO:0007669"/>
    <property type="project" value="TreeGrafter"/>
</dbReference>
<dbReference type="InterPro" id="IPR044248">
    <property type="entry name" value="DPH3/4-like"/>
</dbReference>
<evidence type="ECO:0000256" key="1">
    <source>
        <dbReference type="SAM" id="SignalP"/>
    </source>
</evidence>
<feature type="signal peptide" evidence="1">
    <location>
        <begin position="1"/>
        <end position="24"/>
    </location>
</feature>
<accession>A9NN32</accession>
<dbReference type="GO" id="GO:0046872">
    <property type="term" value="F:metal ion binding"/>
    <property type="evidence" value="ECO:0007669"/>
    <property type="project" value="InterPro"/>
</dbReference>
<evidence type="ECO:0008006" key="3">
    <source>
        <dbReference type="Google" id="ProtNLM"/>
    </source>
</evidence>
<organism evidence="2">
    <name type="scientific">Picea sitchensis</name>
    <name type="common">Sitka spruce</name>
    <name type="synonym">Pinus sitchensis</name>
    <dbReference type="NCBI Taxonomy" id="3332"/>
    <lineage>
        <taxon>Eukaryota</taxon>
        <taxon>Viridiplantae</taxon>
        <taxon>Streptophyta</taxon>
        <taxon>Embryophyta</taxon>
        <taxon>Tracheophyta</taxon>
        <taxon>Spermatophyta</taxon>
        <taxon>Pinopsida</taxon>
        <taxon>Pinidae</taxon>
        <taxon>Conifers I</taxon>
        <taxon>Pinales</taxon>
        <taxon>Pinaceae</taxon>
        <taxon>Picea</taxon>
    </lineage>
</organism>
<keyword evidence="1" id="KW-0732">Signal</keyword>
<reference evidence="2" key="1">
    <citation type="journal article" date="2008" name="BMC Genomics">
        <title>A conifer genomics resource of 200,000 spruce (Picea spp.) ESTs and 6,464 high-quality, sequence-finished full-length cDNAs for Sitka spruce (Picea sitchensis).</title>
        <authorList>
            <person name="Ralph S.G."/>
            <person name="Chun H.J."/>
            <person name="Kolosova N."/>
            <person name="Cooper D."/>
            <person name="Oddy C."/>
            <person name="Ritland C.E."/>
            <person name="Kirkpatrick R."/>
            <person name="Moore R."/>
            <person name="Barber S."/>
            <person name="Holt R.A."/>
            <person name="Jones S.J."/>
            <person name="Marra M.A."/>
            <person name="Douglas C.J."/>
            <person name="Ritland K."/>
            <person name="Bohlmann J."/>
        </authorList>
    </citation>
    <scope>NUCLEOTIDE SEQUENCE</scope>
    <source>
        <tissue evidence="2">Bark</tissue>
    </source>
</reference>
<dbReference type="PANTHER" id="PTHR21454">
    <property type="entry name" value="DPH3 HOMOLOG-RELATED"/>
    <property type="match status" value="1"/>
</dbReference>
<name>A9NN32_PICSI</name>
<evidence type="ECO:0000313" key="2">
    <source>
        <dbReference type="EMBL" id="ABK22043.1"/>
    </source>
</evidence>
<dbReference type="EMBL" id="EF082689">
    <property type="protein sequence ID" value="ABK22043.1"/>
    <property type="molecule type" value="mRNA"/>
</dbReference>